<feature type="transmembrane region" description="Helical" evidence="6">
    <location>
        <begin position="445"/>
        <end position="464"/>
    </location>
</feature>
<dbReference type="Gene3D" id="1.20.1250.20">
    <property type="entry name" value="MFS general substrate transporter like domains"/>
    <property type="match status" value="1"/>
</dbReference>
<feature type="domain" description="Major facilitator superfamily (MFS) profile" evidence="7">
    <location>
        <begin position="41"/>
        <end position="498"/>
    </location>
</feature>
<dbReference type="PROSITE" id="PS50850">
    <property type="entry name" value="MFS"/>
    <property type="match status" value="1"/>
</dbReference>
<evidence type="ECO:0000256" key="5">
    <source>
        <dbReference type="ARBA" id="ARBA00023180"/>
    </source>
</evidence>
<dbReference type="SUPFAM" id="SSF103473">
    <property type="entry name" value="MFS general substrate transporter"/>
    <property type="match status" value="1"/>
</dbReference>
<comment type="caution">
    <text evidence="8">The sequence shown here is derived from an EMBL/GenBank/DDBJ whole genome shotgun (WGS) entry which is preliminary data.</text>
</comment>
<keyword evidence="2 6" id="KW-0812">Transmembrane</keyword>
<dbReference type="EMBL" id="NKCL01000397">
    <property type="protein sequence ID" value="RSL74484.1"/>
    <property type="molecule type" value="Genomic_DNA"/>
</dbReference>
<feature type="transmembrane region" description="Helical" evidence="6">
    <location>
        <begin position="196"/>
        <end position="216"/>
    </location>
</feature>
<dbReference type="PANTHER" id="PTHR23502:SF50">
    <property type="entry name" value="TRANSPORTER, PUTATIVE (AFU_ORTHOLOGUE AFUA_5G00430)-RELATED"/>
    <property type="match status" value="1"/>
</dbReference>
<feature type="transmembrane region" description="Helical" evidence="6">
    <location>
        <begin position="294"/>
        <end position="315"/>
    </location>
</feature>
<evidence type="ECO:0000256" key="1">
    <source>
        <dbReference type="ARBA" id="ARBA00004141"/>
    </source>
</evidence>
<feature type="transmembrane region" description="Helical" evidence="6">
    <location>
        <begin position="43"/>
        <end position="66"/>
    </location>
</feature>
<evidence type="ECO:0000256" key="3">
    <source>
        <dbReference type="ARBA" id="ARBA00022989"/>
    </source>
</evidence>
<evidence type="ECO:0000313" key="8">
    <source>
        <dbReference type="EMBL" id="RSL74484.1"/>
    </source>
</evidence>
<sequence>MPPGTIVLSEALQGSNQIVLHPVPTSDPDDPLNWSAWRKFINFFLVLVYVFFTFVLLNIGSVAYASYVEDLAVSYSDYNASIALVYAGLAVGCWAFIPFVYRYGRRPFYLVSLLIQLASAVWAAKMTTSQEFLATNALIGFGGAISETLVQITLADIFFVHQYATMNALYLFVQATGSFLGPVAGGYIVSGMGWRWIFWWAAIFIGTTFIAAFFLAEETSYVPNLTAHPLRHVQGTTSPDHDEEKKADIDAADVTCAGSVAPPRNLRKPLRQRLALVSKNEVNIKAHFYQPFAVLVRIPAVMYVTLTFGSLLAWYSAMFSVAASTLPLPPYNFTAVQVGLFFLAPFVGAVIATPLTGPLSDWMIIRLAKRNNGIYEPEMRLYPAFVGMILAIAGVLMFGMGIVHGAPWILLAVGVAIYTLGFISCTDIALAYLADSYVNIIGDAMVGIGTVRNLFAVIVLFGLSPWIEGMGLRNHYILLSVVAFVILLIPVCLLIWGKRIRRRTADVYCQYASRQPMRRE</sequence>
<keyword evidence="9" id="KW-1185">Reference proteome</keyword>
<dbReference type="PANTHER" id="PTHR23502">
    <property type="entry name" value="MAJOR FACILITATOR SUPERFAMILY"/>
    <property type="match status" value="1"/>
</dbReference>
<feature type="transmembrane region" description="Helical" evidence="6">
    <location>
        <begin position="108"/>
        <end position="125"/>
    </location>
</feature>
<feature type="transmembrane region" description="Helical" evidence="6">
    <location>
        <begin position="137"/>
        <end position="161"/>
    </location>
</feature>
<keyword evidence="3 6" id="KW-1133">Transmembrane helix</keyword>
<protein>
    <recommendedName>
        <fullName evidence="7">Major facilitator superfamily (MFS) profile domain-containing protein</fullName>
    </recommendedName>
</protein>
<dbReference type="InterPro" id="IPR036259">
    <property type="entry name" value="MFS_trans_sf"/>
</dbReference>
<dbReference type="GO" id="GO:0005886">
    <property type="term" value="C:plasma membrane"/>
    <property type="evidence" value="ECO:0007669"/>
    <property type="project" value="TreeGrafter"/>
</dbReference>
<reference evidence="8 9" key="1">
    <citation type="submission" date="2017-06" db="EMBL/GenBank/DDBJ databases">
        <title>Comparative genomic analysis of Ambrosia Fusariam Clade fungi.</title>
        <authorList>
            <person name="Stajich J.E."/>
            <person name="Carrillo J."/>
            <person name="Kijimoto T."/>
            <person name="Eskalen A."/>
            <person name="O'Donnell K."/>
            <person name="Kasson M."/>
        </authorList>
    </citation>
    <scope>NUCLEOTIDE SEQUENCE [LARGE SCALE GENOMIC DNA]</scope>
    <source>
        <strain evidence="8 9">NRRL62606</strain>
    </source>
</reference>
<organism evidence="8 9">
    <name type="scientific">Fusarium floridanum</name>
    <dbReference type="NCBI Taxonomy" id="1325733"/>
    <lineage>
        <taxon>Eukaryota</taxon>
        <taxon>Fungi</taxon>
        <taxon>Dikarya</taxon>
        <taxon>Ascomycota</taxon>
        <taxon>Pezizomycotina</taxon>
        <taxon>Sordariomycetes</taxon>
        <taxon>Hypocreomycetidae</taxon>
        <taxon>Hypocreales</taxon>
        <taxon>Nectriaceae</taxon>
        <taxon>Fusarium</taxon>
        <taxon>Fusarium solani species complex</taxon>
    </lineage>
</organism>
<dbReference type="GO" id="GO:0022857">
    <property type="term" value="F:transmembrane transporter activity"/>
    <property type="evidence" value="ECO:0007669"/>
    <property type="project" value="InterPro"/>
</dbReference>
<evidence type="ECO:0000313" key="9">
    <source>
        <dbReference type="Proteomes" id="UP000287972"/>
    </source>
</evidence>
<accession>A0A428RAC8</accession>
<dbReference type="AlphaFoldDB" id="A0A428RAC8"/>
<dbReference type="Pfam" id="PF07690">
    <property type="entry name" value="MFS_1"/>
    <property type="match status" value="1"/>
</dbReference>
<proteinExistence type="predicted"/>
<dbReference type="InterPro" id="IPR011701">
    <property type="entry name" value="MFS"/>
</dbReference>
<feature type="transmembrane region" description="Helical" evidence="6">
    <location>
        <begin position="335"/>
        <end position="360"/>
    </location>
</feature>
<feature type="transmembrane region" description="Helical" evidence="6">
    <location>
        <begin position="476"/>
        <end position="496"/>
    </location>
</feature>
<evidence type="ECO:0000256" key="4">
    <source>
        <dbReference type="ARBA" id="ARBA00023136"/>
    </source>
</evidence>
<feature type="transmembrane region" description="Helical" evidence="6">
    <location>
        <begin position="381"/>
        <end position="402"/>
    </location>
</feature>
<dbReference type="InterPro" id="IPR020846">
    <property type="entry name" value="MFS_dom"/>
</dbReference>
<feature type="transmembrane region" description="Helical" evidence="6">
    <location>
        <begin position="408"/>
        <end position="433"/>
    </location>
</feature>
<name>A0A428RAC8_9HYPO</name>
<keyword evidence="5" id="KW-0325">Glycoprotein</keyword>
<dbReference type="Proteomes" id="UP000287972">
    <property type="component" value="Unassembled WGS sequence"/>
</dbReference>
<feature type="transmembrane region" description="Helical" evidence="6">
    <location>
        <begin position="168"/>
        <end position="190"/>
    </location>
</feature>
<evidence type="ECO:0000256" key="2">
    <source>
        <dbReference type="ARBA" id="ARBA00022692"/>
    </source>
</evidence>
<keyword evidence="4 6" id="KW-0472">Membrane</keyword>
<gene>
    <name evidence="8" type="ORF">CEP51_011556</name>
</gene>
<comment type="subcellular location">
    <subcellularLocation>
        <location evidence="1">Membrane</location>
        <topology evidence="1">Multi-pass membrane protein</topology>
    </subcellularLocation>
</comment>
<evidence type="ECO:0000256" key="6">
    <source>
        <dbReference type="SAM" id="Phobius"/>
    </source>
</evidence>
<feature type="transmembrane region" description="Helical" evidence="6">
    <location>
        <begin position="78"/>
        <end position="101"/>
    </location>
</feature>
<evidence type="ECO:0000259" key="7">
    <source>
        <dbReference type="PROSITE" id="PS50850"/>
    </source>
</evidence>